<dbReference type="FunFam" id="1.10.8.60:FF:000001">
    <property type="entry name" value="ATP-dependent zinc metalloprotease FtsH"/>
    <property type="match status" value="1"/>
</dbReference>
<sequence length="208" mass="23469">MDGFIENTGVIVIDATNRPEILSQDLLRPGRYDRPVSIGVPNIKGRKDILKVYSNNKKLYKDMSLSVIAMRTPGFYGSDLANLMNETIILAGRRGKDKITLKENLPKSSISFFTHTVIQLEIEKKLVSLFVAVQVGYYVEVVDNEKNGLHQLNDGIVGKLKSVEVEMCDFLRQKDEIEKMLNGKESEIDLLRKKLGDVSDKIVNEKIV</sequence>
<dbReference type="GO" id="GO:0005737">
    <property type="term" value="C:cytoplasm"/>
    <property type="evidence" value="ECO:0007669"/>
    <property type="project" value="UniProtKB-ARBA"/>
</dbReference>
<dbReference type="InterPro" id="IPR041569">
    <property type="entry name" value="AAA_lid_3"/>
</dbReference>
<name>A0A2G2YTL8_CAPAN</name>
<dbReference type="Proteomes" id="UP000222542">
    <property type="component" value="Unassembled WGS sequence"/>
</dbReference>
<proteinExistence type="inferred from homology"/>
<keyword evidence="7" id="KW-1185">Reference proteome</keyword>
<protein>
    <recommendedName>
        <fullName evidence="4">ATP-dependent zinc metalloprotease FTSH, chloroplastic</fullName>
    </recommendedName>
</protein>
<feature type="domain" description="AAA ATPase AAA+ lid" evidence="5">
    <location>
        <begin position="63"/>
        <end position="102"/>
    </location>
</feature>
<reference evidence="6 7" key="2">
    <citation type="journal article" date="2017" name="Genome Biol.">
        <title>New reference genome sequences of hot pepper reveal the massive evolution of plant disease-resistance genes by retroduplication.</title>
        <authorList>
            <person name="Kim S."/>
            <person name="Park J."/>
            <person name="Yeom S.I."/>
            <person name="Kim Y.M."/>
            <person name="Seo E."/>
            <person name="Kim K.T."/>
            <person name="Kim M.S."/>
            <person name="Lee J.M."/>
            <person name="Cheong K."/>
            <person name="Shin H.S."/>
            <person name="Kim S.B."/>
            <person name="Han K."/>
            <person name="Lee J."/>
            <person name="Park M."/>
            <person name="Lee H.A."/>
            <person name="Lee H.Y."/>
            <person name="Lee Y."/>
            <person name="Oh S."/>
            <person name="Lee J.H."/>
            <person name="Choi E."/>
            <person name="Choi E."/>
            <person name="Lee S.E."/>
            <person name="Jeon J."/>
            <person name="Kim H."/>
            <person name="Choi G."/>
            <person name="Song H."/>
            <person name="Lee J."/>
            <person name="Lee S.C."/>
            <person name="Kwon J.K."/>
            <person name="Lee H.Y."/>
            <person name="Koo N."/>
            <person name="Hong Y."/>
            <person name="Kim R.W."/>
            <person name="Kang W.H."/>
            <person name="Huh J.H."/>
            <person name="Kang B.C."/>
            <person name="Yang T.J."/>
            <person name="Lee Y.H."/>
            <person name="Bennetzen J.L."/>
            <person name="Choi D."/>
        </authorList>
    </citation>
    <scope>NUCLEOTIDE SEQUENCE [LARGE SCALE GENOMIC DNA]</scope>
    <source>
        <strain evidence="7">cv. CM334</strain>
    </source>
</reference>
<gene>
    <name evidence="6" type="ORF">T459_23780</name>
</gene>
<comment type="caution">
    <text evidence="6">The sequence shown here is derived from an EMBL/GenBank/DDBJ whole genome shotgun (WGS) entry which is preliminary data.</text>
</comment>
<dbReference type="PANTHER" id="PTHR23076:SF118">
    <property type="entry name" value="ATP-DEPENDENT ZINC METALLOPROTEASE FTSH 6, CHLOROPLASTIC"/>
    <property type="match status" value="1"/>
</dbReference>
<dbReference type="STRING" id="4072.A0A2G2YTL8"/>
<dbReference type="InterPro" id="IPR027417">
    <property type="entry name" value="P-loop_NTPase"/>
</dbReference>
<evidence type="ECO:0000259" key="5">
    <source>
        <dbReference type="Pfam" id="PF17862"/>
    </source>
</evidence>
<reference evidence="6 7" key="1">
    <citation type="journal article" date="2014" name="Nat. Genet.">
        <title>Genome sequence of the hot pepper provides insights into the evolution of pungency in Capsicum species.</title>
        <authorList>
            <person name="Kim S."/>
            <person name="Park M."/>
            <person name="Yeom S.I."/>
            <person name="Kim Y.M."/>
            <person name="Lee J.M."/>
            <person name="Lee H.A."/>
            <person name="Seo E."/>
            <person name="Choi J."/>
            <person name="Cheong K."/>
            <person name="Kim K.T."/>
            <person name="Jung K."/>
            <person name="Lee G.W."/>
            <person name="Oh S.K."/>
            <person name="Bae C."/>
            <person name="Kim S.B."/>
            <person name="Lee H.Y."/>
            <person name="Kim S.Y."/>
            <person name="Kim M.S."/>
            <person name="Kang B.C."/>
            <person name="Jo Y.D."/>
            <person name="Yang H.B."/>
            <person name="Jeong H.J."/>
            <person name="Kang W.H."/>
            <person name="Kwon J.K."/>
            <person name="Shin C."/>
            <person name="Lim J.Y."/>
            <person name="Park J.H."/>
            <person name="Huh J.H."/>
            <person name="Kim J.S."/>
            <person name="Kim B.D."/>
            <person name="Cohen O."/>
            <person name="Paran I."/>
            <person name="Suh M.C."/>
            <person name="Lee S.B."/>
            <person name="Kim Y.K."/>
            <person name="Shin Y."/>
            <person name="Noh S.J."/>
            <person name="Park J."/>
            <person name="Seo Y.S."/>
            <person name="Kwon S.Y."/>
            <person name="Kim H.A."/>
            <person name="Park J.M."/>
            <person name="Kim H.J."/>
            <person name="Choi S.B."/>
            <person name="Bosland P.W."/>
            <person name="Reeves G."/>
            <person name="Jo S.H."/>
            <person name="Lee B.W."/>
            <person name="Cho H.T."/>
            <person name="Choi H.S."/>
            <person name="Lee M.S."/>
            <person name="Yu Y."/>
            <person name="Do Choi Y."/>
            <person name="Park B.S."/>
            <person name="van Deynze A."/>
            <person name="Ashrafi H."/>
            <person name="Hill T."/>
            <person name="Kim W.T."/>
            <person name="Pai H.S."/>
            <person name="Ahn H.K."/>
            <person name="Yeam I."/>
            <person name="Giovannoni J.J."/>
            <person name="Rose J.K."/>
            <person name="Sorensen I."/>
            <person name="Lee S.J."/>
            <person name="Kim R.W."/>
            <person name="Choi I.Y."/>
            <person name="Choi B.S."/>
            <person name="Lim J.S."/>
            <person name="Lee Y.H."/>
            <person name="Choi D."/>
        </authorList>
    </citation>
    <scope>NUCLEOTIDE SEQUENCE [LARGE SCALE GENOMIC DNA]</scope>
    <source>
        <strain evidence="7">cv. CM334</strain>
    </source>
</reference>
<evidence type="ECO:0000313" key="7">
    <source>
        <dbReference type="Proteomes" id="UP000222542"/>
    </source>
</evidence>
<evidence type="ECO:0000256" key="2">
    <source>
        <dbReference type="ARBA" id="ARBA00010044"/>
    </source>
</evidence>
<accession>A0A2G2YTL8</accession>
<dbReference type="Gene3D" id="3.40.50.300">
    <property type="entry name" value="P-loop containing nucleotide triphosphate hydrolases"/>
    <property type="match status" value="1"/>
</dbReference>
<dbReference type="Pfam" id="PF17862">
    <property type="entry name" value="AAA_lid_3"/>
    <property type="match status" value="1"/>
</dbReference>
<comment type="similarity">
    <text evidence="2">In the C-terminal section; belongs to the peptidase M41 family.</text>
</comment>
<evidence type="ECO:0000313" key="6">
    <source>
        <dbReference type="EMBL" id="PHT72995.1"/>
    </source>
</evidence>
<dbReference type="PANTHER" id="PTHR23076">
    <property type="entry name" value="METALLOPROTEASE M41 FTSH"/>
    <property type="match status" value="1"/>
</dbReference>
<dbReference type="Gramene" id="PHT72995">
    <property type="protein sequence ID" value="PHT72995"/>
    <property type="gene ID" value="T459_23780"/>
</dbReference>
<evidence type="ECO:0000256" key="4">
    <source>
        <dbReference type="ARBA" id="ARBA00070124"/>
    </source>
</evidence>
<dbReference type="SUPFAM" id="SSF52540">
    <property type="entry name" value="P-loop containing nucleoside triphosphate hydrolases"/>
    <property type="match status" value="1"/>
</dbReference>
<comment type="cofactor">
    <cofactor evidence="1">
        <name>Zn(2+)</name>
        <dbReference type="ChEBI" id="CHEBI:29105"/>
    </cofactor>
</comment>
<comment type="similarity">
    <text evidence="3">In the N-terminal section; belongs to the AAA ATPase family.</text>
</comment>
<dbReference type="EMBL" id="AYRZ02000009">
    <property type="protein sequence ID" value="PHT72995.1"/>
    <property type="molecule type" value="Genomic_DNA"/>
</dbReference>
<organism evidence="6 7">
    <name type="scientific">Capsicum annuum</name>
    <name type="common">Capsicum pepper</name>
    <dbReference type="NCBI Taxonomy" id="4072"/>
    <lineage>
        <taxon>Eukaryota</taxon>
        <taxon>Viridiplantae</taxon>
        <taxon>Streptophyta</taxon>
        <taxon>Embryophyta</taxon>
        <taxon>Tracheophyta</taxon>
        <taxon>Spermatophyta</taxon>
        <taxon>Magnoliopsida</taxon>
        <taxon>eudicotyledons</taxon>
        <taxon>Gunneridae</taxon>
        <taxon>Pentapetalae</taxon>
        <taxon>asterids</taxon>
        <taxon>lamiids</taxon>
        <taxon>Solanales</taxon>
        <taxon>Solanaceae</taxon>
        <taxon>Solanoideae</taxon>
        <taxon>Capsiceae</taxon>
        <taxon>Capsicum</taxon>
    </lineage>
</organism>
<dbReference type="Gene3D" id="1.10.8.60">
    <property type="match status" value="1"/>
</dbReference>
<evidence type="ECO:0000256" key="3">
    <source>
        <dbReference type="ARBA" id="ARBA00010550"/>
    </source>
</evidence>
<evidence type="ECO:0000256" key="1">
    <source>
        <dbReference type="ARBA" id="ARBA00001947"/>
    </source>
</evidence>
<dbReference type="AlphaFoldDB" id="A0A2G2YTL8"/>